<dbReference type="EMBL" id="JBHILJ010000044">
    <property type="protein sequence ID" value="MFB5738776.1"/>
    <property type="molecule type" value="Genomic_DNA"/>
</dbReference>
<feature type="non-terminal residue" evidence="1">
    <location>
        <position position="1"/>
    </location>
</feature>
<evidence type="ECO:0000313" key="2">
    <source>
        <dbReference type="Proteomes" id="UP001580391"/>
    </source>
</evidence>
<dbReference type="Proteomes" id="UP001580391">
    <property type="component" value="Unassembled WGS sequence"/>
</dbReference>
<name>A0ABV5BXG8_9LEPT</name>
<gene>
    <name evidence="1" type="ORF">ACE5IX_19870</name>
</gene>
<reference evidence="1 2" key="1">
    <citation type="submission" date="2024-09" db="EMBL/GenBank/DDBJ databases">
        <title>Taxonomic and Genotyping Characterization of Leptospira Strains isolated from Multiple Sources in Colombia highlights the importance of intermediate species.</title>
        <authorList>
            <person name="Torres Higuera L."/>
            <person name="Rojas Tapias D."/>
            <person name="Jimenez Velasquez S."/>
            <person name="Renjifo Ibanez C."/>
        </authorList>
    </citation>
    <scope>NUCLEOTIDE SEQUENCE [LARGE SCALE GENOMIC DNA]</scope>
    <source>
        <strain evidence="1 2">Lep080</strain>
    </source>
</reference>
<sequence length="146" mass="17010">QSYIYAIFWQDFDIPSEYSTAAVNRILDGLFKPEYIAVLEDKWSLWVYKDEKRIKVHSDLTYAKAMEMLKESGGFKAEKQVFSKFRKGNPPIGMQSADGSTGFRVEYDERSKGHINTWSKKGPKEHFQFEGSEKTVEKITKQFMCK</sequence>
<evidence type="ECO:0000313" key="1">
    <source>
        <dbReference type="EMBL" id="MFB5738776.1"/>
    </source>
</evidence>
<keyword evidence="2" id="KW-1185">Reference proteome</keyword>
<comment type="caution">
    <text evidence="1">The sequence shown here is derived from an EMBL/GenBank/DDBJ whole genome shotgun (WGS) entry which is preliminary data.</text>
</comment>
<dbReference type="RefSeq" id="WP_375517884.1">
    <property type="nucleotide sequence ID" value="NZ_JBHILI010000031.1"/>
</dbReference>
<proteinExistence type="predicted"/>
<accession>A0ABV5BXG8</accession>
<protein>
    <submittedName>
        <fullName evidence="1">Uncharacterized protein</fullName>
    </submittedName>
</protein>
<organism evidence="1 2">
    <name type="scientific">Leptospira wolffii</name>
    <dbReference type="NCBI Taxonomy" id="409998"/>
    <lineage>
        <taxon>Bacteria</taxon>
        <taxon>Pseudomonadati</taxon>
        <taxon>Spirochaetota</taxon>
        <taxon>Spirochaetia</taxon>
        <taxon>Leptospirales</taxon>
        <taxon>Leptospiraceae</taxon>
        <taxon>Leptospira</taxon>
    </lineage>
</organism>